<dbReference type="InterPro" id="IPR013194">
    <property type="entry name" value="HDAC_interact_dom"/>
</dbReference>
<accession>A0ABR2QZE7</accession>
<dbReference type="Proteomes" id="UP001396334">
    <property type="component" value="Unassembled WGS sequence"/>
</dbReference>
<gene>
    <name evidence="3" type="ORF">V6N11_035107</name>
</gene>
<proteinExistence type="predicted"/>
<evidence type="ECO:0000313" key="3">
    <source>
        <dbReference type="EMBL" id="KAK9006056.1"/>
    </source>
</evidence>
<reference evidence="3 4" key="1">
    <citation type="journal article" date="2024" name="G3 (Bethesda)">
        <title>Genome assembly of Hibiscus sabdariffa L. provides insights into metabolisms of medicinal natural products.</title>
        <authorList>
            <person name="Kim T."/>
        </authorList>
    </citation>
    <scope>NUCLEOTIDE SEQUENCE [LARGE SCALE GENOMIC DNA]</scope>
    <source>
        <strain evidence="3">TK-2024</strain>
        <tissue evidence="3">Old leaves</tissue>
    </source>
</reference>
<evidence type="ECO:0000313" key="4">
    <source>
        <dbReference type="Proteomes" id="UP001396334"/>
    </source>
</evidence>
<evidence type="ECO:0000256" key="1">
    <source>
        <dbReference type="ARBA" id="ARBA00022491"/>
    </source>
</evidence>
<name>A0ABR2QZE7_9ROSI</name>
<organism evidence="3 4">
    <name type="scientific">Hibiscus sabdariffa</name>
    <name type="common">roselle</name>
    <dbReference type="NCBI Taxonomy" id="183260"/>
    <lineage>
        <taxon>Eukaryota</taxon>
        <taxon>Viridiplantae</taxon>
        <taxon>Streptophyta</taxon>
        <taxon>Embryophyta</taxon>
        <taxon>Tracheophyta</taxon>
        <taxon>Spermatophyta</taxon>
        <taxon>Magnoliopsida</taxon>
        <taxon>eudicotyledons</taxon>
        <taxon>Gunneridae</taxon>
        <taxon>Pentapetalae</taxon>
        <taxon>rosids</taxon>
        <taxon>malvids</taxon>
        <taxon>Malvales</taxon>
        <taxon>Malvaceae</taxon>
        <taxon>Malvoideae</taxon>
        <taxon>Hibiscus</taxon>
    </lineage>
</organism>
<feature type="domain" description="Histone deacetylase interacting" evidence="2">
    <location>
        <begin position="8"/>
        <end position="95"/>
    </location>
</feature>
<dbReference type="PANTHER" id="PTHR12346">
    <property type="entry name" value="SIN3B-RELATED"/>
    <property type="match status" value="1"/>
</dbReference>
<dbReference type="PANTHER" id="PTHR12346:SF0">
    <property type="entry name" value="SIN3A, ISOFORM G"/>
    <property type="match status" value="1"/>
</dbReference>
<sequence>MQFLLLNLFFQYPRRIASQRQNIDSEVLNDDWVSVPSGSEAFKLMRKNQYEEILFRCEDERFELDMLLESVKGTTKKVEGLLEKINNNTIKTDRPICIEEHFTAQNLRCIERLYDDHGLDVMDVLRKKAQLDLPVILTQKLEEWTSCRSDFNKIWAKVYANNLHKSLDHRSFYFKQQDPKNLSTKALLAEIKEINLYQLIKYSGGVMYTTEQLDDVKKIWTTFLEPMLGLPSRHQGAEGTEDIVKAKNNNAENGNPSFAEGEVNDDATRQLFELQGSNCFRYNEESFGQHKVEREEGEFFPDGDFEEGGFADYGEAGLEVAYKMEDEDSENCELSGQGNKGGSKYEVEGDGTLLPFSERCLLTVKPLAKHVPSALRENENENDSRVFYGNDSFYVLFRLHQVGNGCLQVIHVRGSHVLFTMDKLIYKLVRQSEEICNKLLQLYAYEKLRNSGRFIDVVYHATPSSAPTRLSIQLMDYGNNKPEVMAVSMDPNFAAYLHDDFLSVVPEKKERPRVFLKRNIKKCMDGDELSSTCEAAGLTMVNGLECKIAFNSSNVHENGRNSVTF</sequence>
<comment type="caution">
    <text evidence="3">The sequence shown here is derived from an EMBL/GenBank/DDBJ whole genome shotgun (WGS) entry which is preliminary data.</text>
</comment>
<keyword evidence="1" id="KW-0678">Repressor</keyword>
<dbReference type="InterPro" id="IPR039774">
    <property type="entry name" value="Sin3-like"/>
</dbReference>
<dbReference type="EMBL" id="JBBPBN010000029">
    <property type="protein sequence ID" value="KAK9006056.1"/>
    <property type="molecule type" value="Genomic_DNA"/>
</dbReference>
<keyword evidence="4" id="KW-1185">Reference proteome</keyword>
<evidence type="ECO:0000259" key="2">
    <source>
        <dbReference type="SMART" id="SM00761"/>
    </source>
</evidence>
<dbReference type="SMART" id="SM00761">
    <property type="entry name" value="HDAC_interact"/>
    <property type="match status" value="1"/>
</dbReference>
<dbReference type="Pfam" id="PF08295">
    <property type="entry name" value="Sin3_corepress"/>
    <property type="match status" value="1"/>
</dbReference>
<protein>
    <recommendedName>
        <fullName evidence="2">Histone deacetylase interacting domain-containing protein</fullName>
    </recommendedName>
</protein>